<keyword evidence="1" id="KW-0812">Transmembrane</keyword>
<protein>
    <submittedName>
        <fullName evidence="2">Transcriptional regulator</fullName>
    </submittedName>
</protein>
<evidence type="ECO:0000256" key="1">
    <source>
        <dbReference type="SAM" id="Phobius"/>
    </source>
</evidence>
<proteinExistence type="predicted"/>
<feature type="transmembrane region" description="Helical" evidence="1">
    <location>
        <begin position="85"/>
        <end position="110"/>
    </location>
</feature>
<dbReference type="AlphaFoldDB" id="A0A2L0ELT9"/>
<evidence type="ECO:0000313" key="2">
    <source>
        <dbReference type="EMBL" id="AUX40255.1"/>
    </source>
</evidence>
<organism evidence="2 3">
    <name type="scientific">Sorangium cellulosum</name>
    <name type="common">Polyangium cellulosum</name>
    <dbReference type="NCBI Taxonomy" id="56"/>
    <lineage>
        <taxon>Bacteria</taxon>
        <taxon>Pseudomonadati</taxon>
        <taxon>Myxococcota</taxon>
        <taxon>Polyangia</taxon>
        <taxon>Polyangiales</taxon>
        <taxon>Polyangiaceae</taxon>
        <taxon>Sorangium</taxon>
    </lineage>
</organism>
<dbReference type="RefSeq" id="WP_104978089.1">
    <property type="nucleotide sequence ID" value="NZ_CP012673.1"/>
</dbReference>
<dbReference type="OrthoDB" id="5526149at2"/>
<name>A0A2L0ELT9_SORCE</name>
<keyword evidence="1" id="KW-1133">Transmembrane helix</keyword>
<reference evidence="2 3" key="1">
    <citation type="submission" date="2015-09" db="EMBL/GenBank/DDBJ databases">
        <title>Sorangium comparison.</title>
        <authorList>
            <person name="Zaburannyi N."/>
            <person name="Bunk B."/>
            <person name="Overmann J."/>
            <person name="Mueller R."/>
        </authorList>
    </citation>
    <scope>NUCLEOTIDE SEQUENCE [LARGE SCALE GENOMIC DNA]</scope>
    <source>
        <strain evidence="2 3">So ce26</strain>
    </source>
</reference>
<dbReference type="EMBL" id="CP012673">
    <property type="protein sequence ID" value="AUX40255.1"/>
    <property type="molecule type" value="Genomic_DNA"/>
</dbReference>
<feature type="transmembrane region" description="Helical" evidence="1">
    <location>
        <begin position="45"/>
        <end position="64"/>
    </location>
</feature>
<gene>
    <name evidence="2" type="primary">ompR</name>
    <name evidence="2" type="ORF">SOCE26_016550</name>
</gene>
<evidence type="ECO:0000313" key="3">
    <source>
        <dbReference type="Proteomes" id="UP000238348"/>
    </source>
</evidence>
<accession>A0A2L0ELT9</accession>
<keyword evidence="1" id="KW-0472">Membrane</keyword>
<sequence>MSTLRFVIQIVLGIALPLALQRWDRRRLTPEQRASCWNGATWGAALYAFGPLSMLGWFWVTRGVQHGRSGVLGRRARAWRRLKALGLGAASTAAIVGAMTALDSLLASALGLPPDPPGP</sequence>
<dbReference type="Proteomes" id="UP000238348">
    <property type="component" value="Chromosome"/>
</dbReference>